<comment type="caution">
    <text evidence="3">The sequence shown here is derived from an EMBL/GenBank/DDBJ whole genome shotgun (WGS) entry which is preliminary data.</text>
</comment>
<dbReference type="AlphaFoldDB" id="A0A510Y4V4"/>
<organism evidence="3 4">
    <name type="scientific">Marinococcus halophilus</name>
    <dbReference type="NCBI Taxonomy" id="1371"/>
    <lineage>
        <taxon>Bacteria</taxon>
        <taxon>Bacillati</taxon>
        <taxon>Bacillota</taxon>
        <taxon>Bacilli</taxon>
        <taxon>Bacillales</taxon>
        <taxon>Bacillaceae</taxon>
        <taxon>Marinococcus</taxon>
    </lineage>
</organism>
<dbReference type="RefSeq" id="WP_158219120.1">
    <property type="nucleotide sequence ID" value="NZ_BJUN01000005.1"/>
</dbReference>
<evidence type="ECO:0000313" key="4">
    <source>
        <dbReference type="Proteomes" id="UP000321051"/>
    </source>
</evidence>
<feature type="compositionally biased region" description="Basic and acidic residues" evidence="1">
    <location>
        <begin position="8"/>
        <end position="20"/>
    </location>
</feature>
<accession>A0A510Y4V4</accession>
<dbReference type="Proteomes" id="UP000321051">
    <property type="component" value="Unassembled WGS sequence"/>
</dbReference>
<dbReference type="Pfam" id="PF10057">
    <property type="entry name" value="MpsC"/>
    <property type="match status" value="2"/>
</dbReference>
<gene>
    <name evidence="3" type="ORF">MHA01_10780</name>
</gene>
<reference evidence="3 4" key="1">
    <citation type="submission" date="2019-07" db="EMBL/GenBank/DDBJ databases">
        <title>Whole genome shotgun sequence of Marinococcus halophilus NBRC 102359.</title>
        <authorList>
            <person name="Hosoyama A."/>
            <person name="Uohara A."/>
            <person name="Ohji S."/>
            <person name="Ichikawa N."/>
        </authorList>
    </citation>
    <scope>NUCLEOTIDE SEQUENCE [LARGE SCALE GENOMIC DNA]</scope>
    <source>
        <strain evidence="3 4">NBRC 102359</strain>
    </source>
</reference>
<feature type="region of interest" description="Disordered" evidence="1">
    <location>
        <begin position="1"/>
        <end position="20"/>
    </location>
</feature>
<evidence type="ECO:0000256" key="1">
    <source>
        <dbReference type="SAM" id="MobiDB-lite"/>
    </source>
</evidence>
<evidence type="ECO:0000259" key="2">
    <source>
        <dbReference type="Pfam" id="PF10057"/>
    </source>
</evidence>
<feature type="domain" description="Na+-translocating membrane potential-generating system MpsC" evidence="2">
    <location>
        <begin position="11"/>
        <end position="115"/>
    </location>
</feature>
<dbReference type="InterPro" id="IPR018745">
    <property type="entry name" value="MpsC"/>
</dbReference>
<dbReference type="STRING" id="1371.GCA_900166605_02582"/>
<protein>
    <recommendedName>
        <fullName evidence="2">Na+-translocating membrane potential-generating system MpsC domain-containing protein</fullName>
    </recommendedName>
</protein>
<keyword evidence="4" id="KW-1185">Reference proteome</keyword>
<sequence>MLPADIQQRSRQEQQKELGSHVSRVLREHFGRGPESVYVSLDPHSVVIHIRKFLAPMEEVLLDQHGQEAVEELRETMMAKMLPEVSHALSQLMEREGWTFFVDWNMTNRSGMITALHEPSFQNHPSLEDSPHQSSLQEGVRQVSVRTEKVPGTVYAHQINDRTFIVVRSDVLIMIEKELIRTGYGKTLKTVKRQLEKRLLYEEQFDRRLGVEIRDIFVDWDFEQDTSVVVLLTDPLPTNN</sequence>
<feature type="domain" description="Na+-translocating membrane potential-generating system MpsC" evidence="2">
    <location>
        <begin position="151"/>
        <end position="232"/>
    </location>
</feature>
<proteinExistence type="predicted"/>
<name>A0A510Y4V4_MARHA</name>
<evidence type="ECO:0000313" key="3">
    <source>
        <dbReference type="EMBL" id="GEK58173.1"/>
    </source>
</evidence>
<dbReference type="EMBL" id="BJUN01000005">
    <property type="protein sequence ID" value="GEK58173.1"/>
    <property type="molecule type" value="Genomic_DNA"/>
</dbReference>